<sequence>MKNIIFIIACCYNQQLLKKPNN</sequence>
<reference evidence="1" key="1">
    <citation type="submission" date="2014-09" db="EMBL/GenBank/DDBJ databases">
        <authorList>
            <person name="Magalhaes I.L.F."/>
            <person name="Oliveira U."/>
            <person name="Santos F.R."/>
            <person name="Vidigal T.H.D.A."/>
            <person name="Brescovit A.D."/>
            <person name="Santos A.J."/>
        </authorList>
    </citation>
    <scope>NUCLEOTIDE SEQUENCE</scope>
    <source>
        <tissue evidence="1">Shoot tissue taken approximately 20 cm above the soil surface</tissue>
    </source>
</reference>
<reference evidence="1" key="2">
    <citation type="journal article" date="2015" name="Data Brief">
        <title>Shoot transcriptome of the giant reed, Arundo donax.</title>
        <authorList>
            <person name="Barrero R.A."/>
            <person name="Guerrero F.D."/>
            <person name="Moolhuijzen P."/>
            <person name="Goolsby J.A."/>
            <person name="Tidwell J."/>
            <person name="Bellgard S.E."/>
            <person name="Bellgard M.I."/>
        </authorList>
    </citation>
    <scope>NUCLEOTIDE SEQUENCE</scope>
    <source>
        <tissue evidence="1">Shoot tissue taken approximately 20 cm above the soil surface</tissue>
    </source>
</reference>
<name>A0A0A9EDC3_ARUDO</name>
<proteinExistence type="predicted"/>
<evidence type="ECO:0000313" key="1">
    <source>
        <dbReference type="EMBL" id="JAD98754.1"/>
    </source>
</evidence>
<dbReference type="EMBL" id="GBRH01199141">
    <property type="protein sequence ID" value="JAD98754.1"/>
    <property type="molecule type" value="Transcribed_RNA"/>
</dbReference>
<dbReference type="AlphaFoldDB" id="A0A0A9EDC3"/>
<protein>
    <submittedName>
        <fullName evidence="1">Uncharacterized protein</fullName>
    </submittedName>
</protein>
<accession>A0A0A9EDC3</accession>
<organism evidence="1">
    <name type="scientific">Arundo donax</name>
    <name type="common">Giant reed</name>
    <name type="synonym">Donax arundinaceus</name>
    <dbReference type="NCBI Taxonomy" id="35708"/>
    <lineage>
        <taxon>Eukaryota</taxon>
        <taxon>Viridiplantae</taxon>
        <taxon>Streptophyta</taxon>
        <taxon>Embryophyta</taxon>
        <taxon>Tracheophyta</taxon>
        <taxon>Spermatophyta</taxon>
        <taxon>Magnoliopsida</taxon>
        <taxon>Liliopsida</taxon>
        <taxon>Poales</taxon>
        <taxon>Poaceae</taxon>
        <taxon>PACMAD clade</taxon>
        <taxon>Arundinoideae</taxon>
        <taxon>Arundineae</taxon>
        <taxon>Arundo</taxon>
    </lineage>
</organism>